<dbReference type="InterPro" id="IPR001806">
    <property type="entry name" value="Small_GTPase"/>
</dbReference>
<dbReference type="AlphaFoldDB" id="C7ZH89"/>
<sequence>TYRIVVIGDDNAMKNKILQTYAYPRGATSREYTPKTFENFVVEVKVNNHLTRLALYDTTGQERYMRLRVLGYQSTSIFLVLSRKTKSGPELYQVENKWIPEIMEHCPGTPYLIVGTYRNKPGVEALPDNSVEGGRVAERAGAIGYTEC</sequence>
<dbReference type="GO" id="GO:0003924">
    <property type="term" value="F:GTPase activity"/>
    <property type="evidence" value="ECO:0007669"/>
    <property type="project" value="InterPro"/>
</dbReference>
<dbReference type="RefSeq" id="XP_003042421.1">
    <property type="nucleotide sequence ID" value="XM_003042375.1"/>
</dbReference>
<dbReference type="OrthoDB" id="19923at2759"/>
<dbReference type="SMART" id="SM00174">
    <property type="entry name" value="RHO"/>
    <property type="match status" value="1"/>
</dbReference>
<keyword evidence="2" id="KW-0342">GTP-binding</keyword>
<dbReference type="EMBL" id="GG698927">
    <property type="protein sequence ID" value="EEU36708.1"/>
    <property type="molecule type" value="Genomic_DNA"/>
</dbReference>
<dbReference type="InterPro" id="IPR003578">
    <property type="entry name" value="Small_GTPase_Rho"/>
</dbReference>
<gene>
    <name evidence="3" type="ORF">NECHADRAFT_9036</name>
</gene>
<keyword evidence="1" id="KW-0547">Nucleotide-binding</keyword>
<dbReference type="STRING" id="660122.C7ZH89"/>
<dbReference type="GO" id="GO:0007264">
    <property type="term" value="P:small GTPase-mediated signal transduction"/>
    <property type="evidence" value="ECO:0007669"/>
    <property type="project" value="InterPro"/>
</dbReference>
<dbReference type="InterPro" id="IPR027417">
    <property type="entry name" value="P-loop_NTPase"/>
</dbReference>
<dbReference type="PANTHER" id="PTHR24072">
    <property type="entry name" value="RHO FAMILY GTPASE"/>
    <property type="match status" value="1"/>
</dbReference>
<feature type="non-terminal residue" evidence="3">
    <location>
        <position position="1"/>
    </location>
</feature>
<proteinExistence type="predicted"/>
<dbReference type="KEGG" id="nhe:NECHADRAFT_9036"/>
<dbReference type="PRINTS" id="PR00449">
    <property type="entry name" value="RASTRNSFRMNG"/>
</dbReference>
<evidence type="ECO:0000313" key="4">
    <source>
        <dbReference type="Proteomes" id="UP000005206"/>
    </source>
</evidence>
<dbReference type="GO" id="GO:0005525">
    <property type="term" value="F:GTP binding"/>
    <property type="evidence" value="ECO:0007669"/>
    <property type="project" value="UniProtKB-KW"/>
</dbReference>
<dbReference type="GeneID" id="9669504"/>
<dbReference type="HOGENOM" id="CLU_1763214_0_0_1"/>
<evidence type="ECO:0000256" key="2">
    <source>
        <dbReference type="ARBA" id="ARBA00023134"/>
    </source>
</evidence>
<dbReference type="Proteomes" id="UP000005206">
    <property type="component" value="Chromosome 11"/>
</dbReference>
<dbReference type="VEuPathDB" id="FungiDB:NECHADRAFT_9036"/>
<keyword evidence="4" id="KW-1185">Reference proteome</keyword>
<dbReference type="Gene3D" id="3.40.50.300">
    <property type="entry name" value="P-loop containing nucleotide triphosphate hydrolases"/>
    <property type="match status" value="1"/>
</dbReference>
<evidence type="ECO:0000256" key="1">
    <source>
        <dbReference type="ARBA" id="ARBA00022741"/>
    </source>
</evidence>
<dbReference type="PROSITE" id="PS51420">
    <property type="entry name" value="RHO"/>
    <property type="match status" value="1"/>
</dbReference>
<evidence type="ECO:0000313" key="3">
    <source>
        <dbReference type="EMBL" id="EEU36708.1"/>
    </source>
</evidence>
<organism evidence="3 4">
    <name type="scientific">Fusarium vanettenii (strain ATCC MYA-4622 / CBS 123669 / FGSC 9596 / NRRL 45880 / 77-13-4)</name>
    <name type="common">Fusarium solani subsp. pisi</name>
    <dbReference type="NCBI Taxonomy" id="660122"/>
    <lineage>
        <taxon>Eukaryota</taxon>
        <taxon>Fungi</taxon>
        <taxon>Dikarya</taxon>
        <taxon>Ascomycota</taxon>
        <taxon>Pezizomycotina</taxon>
        <taxon>Sordariomycetes</taxon>
        <taxon>Hypocreomycetidae</taxon>
        <taxon>Hypocreales</taxon>
        <taxon>Nectriaceae</taxon>
        <taxon>Fusarium</taxon>
        <taxon>Fusarium solani species complex</taxon>
        <taxon>Fusarium vanettenii</taxon>
    </lineage>
</organism>
<accession>C7ZH89</accession>
<dbReference type="eggNOG" id="KOG0393">
    <property type="taxonomic scope" value="Eukaryota"/>
</dbReference>
<dbReference type="InParanoid" id="C7ZH89"/>
<name>C7ZH89_FUSV7</name>
<reference evidence="3 4" key="1">
    <citation type="journal article" date="2009" name="PLoS Genet.">
        <title>The genome of Nectria haematococca: contribution of supernumerary chromosomes to gene expansion.</title>
        <authorList>
            <person name="Coleman J.J."/>
            <person name="Rounsley S.D."/>
            <person name="Rodriguez-Carres M."/>
            <person name="Kuo A."/>
            <person name="Wasmann C.C."/>
            <person name="Grimwood J."/>
            <person name="Schmutz J."/>
            <person name="Taga M."/>
            <person name="White G.J."/>
            <person name="Zhou S."/>
            <person name="Schwartz D.C."/>
            <person name="Freitag M."/>
            <person name="Ma L.J."/>
            <person name="Danchin E.G."/>
            <person name="Henrissat B."/>
            <person name="Coutinho P.M."/>
            <person name="Nelson D.R."/>
            <person name="Straney D."/>
            <person name="Napoli C.A."/>
            <person name="Barker B.M."/>
            <person name="Gribskov M."/>
            <person name="Rep M."/>
            <person name="Kroken S."/>
            <person name="Molnar I."/>
            <person name="Rensing C."/>
            <person name="Kennell J.C."/>
            <person name="Zamora J."/>
            <person name="Farman M.L."/>
            <person name="Selker E.U."/>
            <person name="Salamov A."/>
            <person name="Shapiro H."/>
            <person name="Pangilinan J."/>
            <person name="Lindquist E."/>
            <person name="Lamers C."/>
            <person name="Grigoriev I.V."/>
            <person name="Geiser D.M."/>
            <person name="Covert S.F."/>
            <person name="Temporini E."/>
            <person name="Vanetten H.D."/>
        </authorList>
    </citation>
    <scope>NUCLEOTIDE SEQUENCE [LARGE SCALE GENOMIC DNA]</scope>
    <source>
        <strain evidence="4">ATCC MYA-4622 / CBS 123669 / FGSC 9596 / NRRL 45880 / 77-13-4</strain>
    </source>
</reference>
<dbReference type="SUPFAM" id="SSF52540">
    <property type="entry name" value="P-loop containing nucleoside triphosphate hydrolases"/>
    <property type="match status" value="1"/>
</dbReference>
<protein>
    <submittedName>
        <fullName evidence="3">Uncharacterized protein</fullName>
    </submittedName>
</protein>
<dbReference type="Pfam" id="PF00071">
    <property type="entry name" value="Ras"/>
    <property type="match status" value="1"/>
</dbReference>
<feature type="non-terminal residue" evidence="3">
    <location>
        <position position="148"/>
    </location>
</feature>